<dbReference type="PROSITE" id="PS51257">
    <property type="entry name" value="PROKAR_LIPOPROTEIN"/>
    <property type="match status" value="1"/>
</dbReference>
<organism evidence="3 4">
    <name type="scientific">Planifilum fimeticola</name>
    <dbReference type="NCBI Taxonomy" id="201975"/>
    <lineage>
        <taxon>Bacteria</taxon>
        <taxon>Bacillati</taxon>
        <taxon>Bacillota</taxon>
        <taxon>Bacilli</taxon>
        <taxon>Bacillales</taxon>
        <taxon>Thermoactinomycetaceae</taxon>
        <taxon>Planifilum</taxon>
    </lineage>
</organism>
<keyword evidence="4" id="KW-1185">Reference proteome</keyword>
<feature type="chain" id="PRO_5038623757" evidence="1">
    <location>
        <begin position="32"/>
        <end position="136"/>
    </location>
</feature>
<dbReference type="EMBL" id="PVNE01000032">
    <property type="protein sequence ID" value="PRX38961.1"/>
    <property type="molecule type" value="Genomic_DNA"/>
</dbReference>
<proteinExistence type="predicted"/>
<dbReference type="InterPro" id="IPR032693">
    <property type="entry name" value="YtkA-like_dom"/>
</dbReference>
<dbReference type="RefSeq" id="WP_106346462.1">
    <property type="nucleotide sequence ID" value="NZ_PVNE01000032.1"/>
</dbReference>
<comment type="caution">
    <text evidence="3">The sequence shown here is derived from an EMBL/GenBank/DDBJ whole genome shotgun (WGS) entry which is preliminary data.</text>
</comment>
<evidence type="ECO:0000259" key="2">
    <source>
        <dbReference type="Pfam" id="PF13115"/>
    </source>
</evidence>
<protein>
    <submittedName>
        <fullName evidence="3">YtkA-like protein</fullName>
    </submittedName>
</protein>
<feature type="domain" description="YtkA-like" evidence="2">
    <location>
        <begin position="38"/>
        <end position="118"/>
    </location>
</feature>
<sequence>MIRKGLGSRIAHVCRLILLITVCVSVSACTAGGDAAEEHTGLSLRVESTPHPAKTHQKAELVVYVTAKDRPVDEAKVEIGIQHEEGDHTERVEAKSVAKGKYLVKKTFHQPGVYHLTIYAEKPGLSAIATKNLIVE</sequence>
<evidence type="ECO:0000313" key="4">
    <source>
        <dbReference type="Proteomes" id="UP000237797"/>
    </source>
</evidence>
<dbReference type="OrthoDB" id="2679563at2"/>
<evidence type="ECO:0000313" key="3">
    <source>
        <dbReference type="EMBL" id="PRX38961.1"/>
    </source>
</evidence>
<dbReference type="AlphaFoldDB" id="A0A2T0LAW9"/>
<keyword evidence="1" id="KW-0732">Signal</keyword>
<gene>
    <name evidence="3" type="ORF">CLV97_13213</name>
</gene>
<name>A0A2T0LAW9_9BACL</name>
<dbReference type="Pfam" id="PF13115">
    <property type="entry name" value="YtkA"/>
    <property type="match status" value="1"/>
</dbReference>
<feature type="signal peptide" evidence="1">
    <location>
        <begin position="1"/>
        <end position="31"/>
    </location>
</feature>
<reference evidence="3 4" key="1">
    <citation type="submission" date="2018-03" db="EMBL/GenBank/DDBJ databases">
        <title>Genomic Encyclopedia of Archaeal and Bacterial Type Strains, Phase II (KMG-II): from individual species to whole genera.</title>
        <authorList>
            <person name="Goeker M."/>
        </authorList>
    </citation>
    <scope>NUCLEOTIDE SEQUENCE [LARGE SCALE GENOMIC DNA]</scope>
    <source>
        <strain evidence="3 4">DSM 44946</strain>
    </source>
</reference>
<evidence type="ECO:0000256" key="1">
    <source>
        <dbReference type="SAM" id="SignalP"/>
    </source>
</evidence>
<dbReference type="Proteomes" id="UP000237797">
    <property type="component" value="Unassembled WGS sequence"/>
</dbReference>
<accession>A0A2T0LAW9</accession>